<feature type="domain" description="Integrase catalytic" evidence="2">
    <location>
        <begin position="164"/>
        <end position="281"/>
    </location>
</feature>
<keyword evidence="1" id="KW-0645">Protease</keyword>
<dbReference type="AlphaFoldDB" id="A0AA38YLG8"/>
<accession>A0AA38YLG8</accession>
<evidence type="ECO:0000313" key="3">
    <source>
        <dbReference type="EMBL" id="KAJ9672633.1"/>
    </source>
</evidence>
<dbReference type="GO" id="GO:0015074">
    <property type="term" value="P:DNA integration"/>
    <property type="evidence" value="ECO:0007669"/>
    <property type="project" value="InterPro"/>
</dbReference>
<organism evidence="3 4">
    <name type="scientific">Vitis rotundifolia</name>
    <name type="common">Muscadine grape</name>
    <dbReference type="NCBI Taxonomy" id="103349"/>
    <lineage>
        <taxon>Eukaryota</taxon>
        <taxon>Viridiplantae</taxon>
        <taxon>Streptophyta</taxon>
        <taxon>Embryophyta</taxon>
        <taxon>Tracheophyta</taxon>
        <taxon>Spermatophyta</taxon>
        <taxon>Magnoliopsida</taxon>
        <taxon>eudicotyledons</taxon>
        <taxon>Gunneridae</taxon>
        <taxon>Pentapetalae</taxon>
        <taxon>rosids</taxon>
        <taxon>Vitales</taxon>
        <taxon>Vitaceae</taxon>
        <taxon>Viteae</taxon>
        <taxon>Vitis</taxon>
    </lineage>
</organism>
<dbReference type="GO" id="GO:0003676">
    <property type="term" value="F:nucleic acid binding"/>
    <property type="evidence" value="ECO:0007669"/>
    <property type="project" value="InterPro"/>
</dbReference>
<dbReference type="PROSITE" id="PS50994">
    <property type="entry name" value="INTEGRASE"/>
    <property type="match status" value="1"/>
</dbReference>
<name>A0AA38YLG8_VITRO</name>
<dbReference type="Pfam" id="PF00665">
    <property type="entry name" value="rve"/>
    <property type="match status" value="1"/>
</dbReference>
<reference evidence="3 4" key="1">
    <citation type="journal article" date="2023" name="BMC Biotechnol.">
        <title>Vitis rotundifolia cv Carlos genome sequencing.</title>
        <authorList>
            <person name="Huff M."/>
            <person name="Hulse-Kemp A."/>
            <person name="Scheffler B."/>
            <person name="Youngblood R."/>
            <person name="Simpson S."/>
            <person name="Babiker E."/>
            <person name="Staton M."/>
        </authorList>
    </citation>
    <scope>NUCLEOTIDE SEQUENCE [LARGE SCALE GENOMIC DNA]</scope>
    <source>
        <tissue evidence="3">Leaf</tissue>
    </source>
</reference>
<evidence type="ECO:0000313" key="4">
    <source>
        <dbReference type="Proteomes" id="UP001168098"/>
    </source>
</evidence>
<dbReference type="Gene3D" id="3.30.420.10">
    <property type="entry name" value="Ribonuclease H-like superfamily/Ribonuclease H"/>
    <property type="match status" value="1"/>
</dbReference>
<keyword evidence="4" id="KW-1185">Reference proteome</keyword>
<dbReference type="PANTHER" id="PTHR42648:SF22">
    <property type="entry name" value="REVERSE TRANSCRIPTASE TY1_COPIA-TYPE DOMAIN-CONTAINING PROTEIN"/>
    <property type="match status" value="1"/>
</dbReference>
<dbReference type="GO" id="GO:0008233">
    <property type="term" value="F:peptidase activity"/>
    <property type="evidence" value="ECO:0007669"/>
    <property type="project" value="UniProtKB-KW"/>
</dbReference>
<dbReference type="InterPro" id="IPR012337">
    <property type="entry name" value="RNaseH-like_sf"/>
</dbReference>
<gene>
    <name evidence="3" type="ORF">PVL29_026026</name>
</gene>
<dbReference type="InterPro" id="IPR025724">
    <property type="entry name" value="GAG-pre-integrase_dom"/>
</dbReference>
<dbReference type="EMBL" id="JARBHA010000019">
    <property type="protein sequence ID" value="KAJ9672633.1"/>
    <property type="molecule type" value="Genomic_DNA"/>
</dbReference>
<dbReference type="InterPro" id="IPR039537">
    <property type="entry name" value="Retrotran_Ty1/copia-like"/>
</dbReference>
<dbReference type="Proteomes" id="UP001168098">
    <property type="component" value="Unassembled WGS sequence"/>
</dbReference>
<dbReference type="SUPFAM" id="SSF53098">
    <property type="entry name" value="Ribonuclease H-like"/>
    <property type="match status" value="1"/>
</dbReference>
<evidence type="ECO:0000256" key="1">
    <source>
        <dbReference type="ARBA" id="ARBA00022670"/>
    </source>
</evidence>
<dbReference type="PANTHER" id="PTHR42648">
    <property type="entry name" value="TRANSPOSASE, PUTATIVE-RELATED"/>
    <property type="match status" value="1"/>
</dbReference>
<dbReference type="InterPro" id="IPR054722">
    <property type="entry name" value="PolX-like_BBD"/>
</dbReference>
<dbReference type="GO" id="GO:0006508">
    <property type="term" value="P:proteolysis"/>
    <property type="evidence" value="ECO:0007669"/>
    <property type="project" value="UniProtKB-KW"/>
</dbReference>
<keyword evidence="1" id="KW-0378">Hydrolase</keyword>
<dbReference type="InterPro" id="IPR001584">
    <property type="entry name" value="Integrase_cat-core"/>
</dbReference>
<dbReference type="Pfam" id="PF13976">
    <property type="entry name" value="gag_pre-integrs"/>
    <property type="match status" value="1"/>
</dbReference>
<dbReference type="InterPro" id="IPR036397">
    <property type="entry name" value="RNaseH_sf"/>
</dbReference>
<protein>
    <recommendedName>
        <fullName evidence="2">Integrase catalytic domain-containing protein</fullName>
    </recommendedName>
</protein>
<dbReference type="Pfam" id="PF22936">
    <property type="entry name" value="Pol_BBD"/>
    <property type="match status" value="1"/>
</dbReference>
<proteinExistence type="predicted"/>
<evidence type="ECO:0000259" key="2">
    <source>
        <dbReference type="PROSITE" id="PS50994"/>
    </source>
</evidence>
<comment type="caution">
    <text evidence="3">The sequence shown here is derived from an EMBL/GenBank/DDBJ whole genome shotgun (WGS) entry which is preliminary data.</text>
</comment>
<sequence>MTFDSRQVSPLRPSSQKIISTANGNTTPVIGEGSLTLTDTLNLDSVLVVPSLDYNLLSVSQITTALSCIVIFWPEFCRGKLYYLDLQSKDSNKLQQALMADGFKGEKKKSEIWLWHRRLGHASFGNLKKLFPSLFTKSDISGLRCDIFELAKSHRASFPLILNKSLLPFMVIHSNVWGLSKVPTLSGSRWFVTFIDDCTRMTWLCLMKTKDEVNLLFQKFHKMIKTQYNAKVRVLRSDNGGEYQSSDLQKYLEGHGIIHQTTCSNTPQQNGVAKRKNRHLL</sequence>